<dbReference type="PANTHER" id="PTHR31689:SF0">
    <property type="entry name" value="DIAMINOPIMELATE EPIMERASE"/>
    <property type="match status" value="1"/>
</dbReference>
<comment type="caution">
    <text evidence="3">The sequence shown here is derived from an EMBL/GenBank/DDBJ whole genome shotgun (WGS) entry which is preliminary data.</text>
</comment>
<dbReference type="SUPFAM" id="SSF54506">
    <property type="entry name" value="Diaminopimelate epimerase-like"/>
    <property type="match status" value="2"/>
</dbReference>
<accession>A0A1F6AI07</accession>
<dbReference type="EMBL" id="MFJV01000001">
    <property type="protein sequence ID" value="OGG24368.1"/>
    <property type="molecule type" value="Genomic_DNA"/>
</dbReference>
<dbReference type="PANTHER" id="PTHR31689">
    <property type="entry name" value="DIAMINOPIMELATE EPIMERASE, CHLOROPLASTIC"/>
    <property type="match status" value="1"/>
</dbReference>
<comment type="similarity">
    <text evidence="1">Belongs to the diaminopimelate epimerase family.</text>
</comment>
<protein>
    <recommendedName>
        <fullName evidence="5">Diaminopimelate epimerase</fullName>
    </recommendedName>
</protein>
<dbReference type="GO" id="GO:0005829">
    <property type="term" value="C:cytosol"/>
    <property type="evidence" value="ECO:0007669"/>
    <property type="project" value="TreeGrafter"/>
</dbReference>
<evidence type="ECO:0000313" key="4">
    <source>
        <dbReference type="Proteomes" id="UP000178759"/>
    </source>
</evidence>
<evidence type="ECO:0008006" key="5">
    <source>
        <dbReference type="Google" id="ProtNLM"/>
    </source>
</evidence>
<dbReference type="Gene3D" id="3.10.310.10">
    <property type="entry name" value="Diaminopimelate Epimerase, Chain A, domain 1"/>
    <property type="match status" value="2"/>
</dbReference>
<name>A0A1F6AI07_9BACT</name>
<dbReference type="GO" id="GO:0009089">
    <property type="term" value="P:lysine biosynthetic process via diaminopimelate"/>
    <property type="evidence" value="ECO:0007669"/>
    <property type="project" value="InterPro"/>
</dbReference>
<dbReference type="STRING" id="1798392.A3A79_04255"/>
<dbReference type="InterPro" id="IPR001653">
    <property type="entry name" value="DAP_epimerase_DapF"/>
</dbReference>
<dbReference type="AlphaFoldDB" id="A0A1F6AI07"/>
<evidence type="ECO:0000256" key="1">
    <source>
        <dbReference type="ARBA" id="ARBA00010219"/>
    </source>
</evidence>
<reference evidence="3 4" key="1">
    <citation type="journal article" date="2016" name="Nat. Commun.">
        <title>Thousands of microbial genomes shed light on interconnected biogeochemical processes in an aquifer system.</title>
        <authorList>
            <person name="Anantharaman K."/>
            <person name="Brown C.T."/>
            <person name="Hug L.A."/>
            <person name="Sharon I."/>
            <person name="Castelle C.J."/>
            <person name="Probst A.J."/>
            <person name="Thomas B.C."/>
            <person name="Singh A."/>
            <person name="Wilkins M.J."/>
            <person name="Karaoz U."/>
            <person name="Brodie E.L."/>
            <person name="Williams K.H."/>
            <person name="Hubbard S.S."/>
            <person name="Banfield J.F."/>
        </authorList>
    </citation>
    <scope>NUCLEOTIDE SEQUENCE [LARGE SCALE GENOMIC DNA]</scope>
</reference>
<proteinExistence type="inferred from homology"/>
<evidence type="ECO:0000313" key="3">
    <source>
        <dbReference type="EMBL" id="OGG24368.1"/>
    </source>
</evidence>
<gene>
    <name evidence="3" type="ORF">A3A79_04255</name>
</gene>
<evidence type="ECO:0000256" key="2">
    <source>
        <dbReference type="ARBA" id="ARBA00023235"/>
    </source>
</evidence>
<dbReference type="Pfam" id="PF01678">
    <property type="entry name" value="DAP_epimerase"/>
    <property type="match status" value="1"/>
</dbReference>
<sequence length="320" mass="35845">MEEQELSNQILNIRFYEGCGNRLLIVHMQKDFSMLDARLRNQLQRLGLEQKADSVLVLTGDPQQSLIQGYHVTMDVFEPRGVDIQHPKLAGSWSTMCGNGIRAVAKYLIDTSNLACYIRTRSGIRITTVLPHNQFRVCMGKLTTRKEHLQKYVRNFHFSELIENRIRHAEVFVGLNGNPDLDGAIDGEPHMVVFLPNHQNITLKALQKLAEKLGPAITTNREYFPECINSNFALIKTKNSKSISVLACTFERGVEYVTQACGTGATVIGSYLLNNNKGLEEIEVLMPGGALYITRAPHCEFYLTGPANPVIGKRNIEAVT</sequence>
<dbReference type="Proteomes" id="UP000178759">
    <property type="component" value="Unassembled WGS sequence"/>
</dbReference>
<dbReference type="GO" id="GO:0008837">
    <property type="term" value="F:diaminopimelate epimerase activity"/>
    <property type="evidence" value="ECO:0007669"/>
    <property type="project" value="InterPro"/>
</dbReference>
<organism evidence="3 4">
    <name type="scientific">Candidatus Gottesmanbacteria bacterium RIFCSPLOWO2_01_FULL_43_11b</name>
    <dbReference type="NCBI Taxonomy" id="1798392"/>
    <lineage>
        <taxon>Bacteria</taxon>
        <taxon>Candidatus Gottesmaniibacteriota</taxon>
    </lineage>
</organism>
<keyword evidence="2" id="KW-0413">Isomerase</keyword>